<evidence type="ECO:0000313" key="5">
    <source>
        <dbReference type="Proteomes" id="UP000176723"/>
    </source>
</evidence>
<feature type="compositionally biased region" description="Low complexity" evidence="1">
    <location>
        <begin position="172"/>
        <end position="187"/>
    </location>
</feature>
<feature type="chain" id="PRO_5009581146" description="DUF11 domain-containing protein" evidence="3">
    <location>
        <begin position="25"/>
        <end position="246"/>
    </location>
</feature>
<keyword evidence="3" id="KW-0732">Signal</keyword>
<feature type="region of interest" description="Disordered" evidence="1">
    <location>
        <begin position="172"/>
        <end position="203"/>
    </location>
</feature>
<keyword evidence="2" id="KW-0812">Transmembrane</keyword>
<dbReference type="Proteomes" id="UP000176723">
    <property type="component" value="Unassembled WGS sequence"/>
</dbReference>
<gene>
    <name evidence="4" type="ORF">A3A65_04660</name>
</gene>
<feature type="signal peptide" evidence="3">
    <location>
        <begin position="1"/>
        <end position="24"/>
    </location>
</feature>
<reference evidence="4 5" key="1">
    <citation type="journal article" date="2016" name="Nat. Commun.">
        <title>Thousands of microbial genomes shed light on interconnected biogeochemical processes in an aquifer system.</title>
        <authorList>
            <person name="Anantharaman K."/>
            <person name="Brown C.T."/>
            <person name="Hug L.A."/>
            <person name="Sharon I."/>
            <person name="Castelle C.J."/>
            <person name="Probst A.J."/>
            <person name="Thomas B.C."/>
            <person name="Singh A."/>
            <person name="Wilkins M.J."/>
            <person name="Karaoz U."/>
            <person name="Brodie E.L."/>
            <person name="Williams K.H."/>
            <person name="Hubbard S.S."/>
            <person name="Banfield J.F."/>
        </authorList>
    </citation>
    <scope>NUCLEOTIDE SEQUENCE [LARGE SCALE GENOMIC DNA]</scope>
</reference>
<protein>
    <recommendedName>
        <fullName evidence="6">DUF11 domain-containing protein</fullName>
    </recommendedName>
</protein>
<accession>A0A1G1W4W6</accession>
<dbReference type="STRING" id="1797593.A3A65_04660"/>
<keyword evidence="2" id="KW-1133">Transmembrane helix</keyword>
<feature type="transmembrane region" description="Helical" evidence="2">
    <location>
        <begin position="219"/>
        <end position="240"/>
    </location>
</feature>
<evidence type="ECO:0000256" key="2">
    <source>
        <dbReference type="SAM" id="Phobius"/>
    </source>
</evidence>
<evidence type="ECO:0008006" key="6">
    <source>
        <dbReference type="Google" id="ProtNLM"/>
    </source>
</evidence>
<sequence length="246" mass="26353">MKQVFTILFILLLGISWSPNSIQAQEEFALEDSQPFITLKSDGEQIHPGGTYTYSIEYGNWGAQIAENVVITLNLPMDGRSPIRYLSSDPAVDEWYSSEYGNLPKFNIPKLPTTETDEPEMISVKVAVREGSAAQDIKASANLEAPNREIGKRLINSNTVIVHLDSETAEWSATASATPSSQAEEASGTFEGKAVPLGQPGEGSKAQNTLLDKLLSSEAIGSTMAFLIAALGITLAFAAGRKSKAG</sequence>
<dbReference type="EMBL" id="MHCL01000003">
    <property type="protein sequence ID" value="OGY22417.1"/>
    <property type="molecule type" value="Genomic_DNA"/>
</dbReference>
<comment type="caution">
    <text evidence="4">The sequence shown here is derived from an EMBL/GenBank/DDBJ whole genome shotgun (WGS) entry which is preliminary data.</text>
</comment>
<evidence type="ECO:0000256" key="1">
    <source>
        <dbReference type="SAM" id="MobiDB-lite"/>
    </source>
</evidence>
<organism evidence="4 5">
    <name type="scientific">Candidatus Chisholmbacteria bacterium RIFCSPLOWO2_01_FULL_49_14</name>
    <dbReference type="NCBI Taxonomy" id="1797593"/>
    <lineage>
        <taxon>Bacteria</taxon>
        <taxon>Candidatus Chisholmiibacteriota</taxon>
    </lineage>
</organism>
<keyword evidence="2" id="KW-0472">Membrane</keyword>
<dbReference type="AlphaFoldDB" id="A0A1G1W4W6"/>
<proteinExistence type="predicted"/>
<evidence type="ECO:0000313" key="4">
    <source>
        <dbReference type="EMBL" id="OGY22417.1"/>
    </source>
</evidence>
<evidence type="ECO:0000256" key="3">
    <source>
        <dbReference type="SAM" id="SignalP"/>
    </source>
</evidence>
<name>A0A1G1W4W6_9BACT</name>